<gene>
    <name evidence="2" type="ORF">SAMN05877753_105170</name>
</gene>
<dbReference type="SUPFAM" id="SSF51556">
    <property type="entry name" value="Metallo-dependent hydrolases"/>
    <property type="match status" value="1"/>
</dbReference>
<dbReference type="EMBL" id="OAOP01000005">
    <property type="protein sequence ID" value="SNX71408.1"/>
    <property type="molecule type" value="Genomic_DNA"/>
</dbReference>
<protein>
    <recommendedName>
        <fullName evidence="1">Amidohydrolase 3 domain-containing protein</fullName>
    </recommendedName>
</protein>
<evidence type="ECO:0000313" key="3">
    <source>
        <dbReference type="Proteomes" id="UP000219546"/>
    </source>
</evidence>
<dbReference type="AlphaFoldDB" id="A0A285CWF4"/>
<dbReference type="GO" id="GO:0016810">
    <property type="term" value="F:hydrolase activity, acting on carbon-nitrogen (but not peptide) bonds"/>
    <property type="evidence" value="ECO:0007669"/>
    <property type="project" value="InterPro"/>
</dbReference>
<dbReference type="OrthoDB" id="9767366at2"/>
<feature type="domain" description="Amidohydrolase 3" evidence="1">
    <location>
        <begin position="50"/>
        <end position="529"/>
    </location>
</feature>
<dbReference type="CDD" id="cd01300">
    <property type="entry name" value="YtcJ_like"/>
    <property type="match status" value="1"/>
</dbReference>
<dbReference type="SUPFAM" id="SSF51338">
    <property type="entry name" value="Composite domain of metallo-dependent hydrolases"/>
    <property type="match status" value="1"/>
</dbReference>
<organism evidence="2 3">
    <name type="scientific">Bacillus oleivorans</name>
    <dbReference type="NCBI Taxonomy" id="1448271"/>
    <lineage>
        <taxon>Bacteria</taxon>
        <taxon>Bacillati</taxon>
        <taxon>Bacillota</taxon>
        <taxon>Bacilli</taxon>
        <taxon>Bacillales</taxon>
        <taxon>Bacillaceae</taxon>
        <taxon>Bacillus</taxon>
    </lineage>
</organism>
<reference evidence="2 3" key="1">
    <citation type="submission" date="2017-08" db="EMBL/GenBank/DDBJ databases">
        <authorList>
            <person name="de Groot N.N."/>
        </authorList>
    </citation>
    <scope>NUCLEOTIDE SEQUENCE [LARGE SCALE GENOMIC DNA]</scope>
    <source>
        <strain evidence="2 3">JC228</strain>
    </source>
</reference>
<dbReference type="InterPro" id="IPR013108">
    <property type="entry name" value="Amidohydro_3"/>
</dbReference>
<dbReference type="PANTHER" id="PTHR22642">
    <property type="entry name" value="IMIDAZOLONEPROPIONASE"/>
    <property type="match status" value="1"/>
</dbReference>
<dbReference type="Gene3D" id="3.10.310.70">
    <property type="match status" value="1"/>
</dbReference>
<dbReference type="RefSeq" id="WP_097158981.1">
    <property type="nucleotide sequence ID" value="NZ_JBEPMQ010000004.1"/>
</dbReference>
<keyword evidence="3" id="KW-1185">Reference proteome</keyword>
<dbReference type="Proteomes" id="UP000219546">
    <property type="component" value="Unassembled WGS sequence"/>
</dbReference>
<evidence type="ECO:0000259" key="1">
    <source>
        <dbReference type="Pfam" id="PF07969"/>
    </source>
</evidence>
<accession>A0A285CWF4</accession>
<dbReference type="InterPro" id="IPR011059">
    <property type="entry name" value="Metal-dep_hydrolase_composite"/>
</dbReference>
<dbReference type="InterPro" id="IPR033932">
    <property type="entry name" value="YtcJ-like"/>
</dbReference>
<name>A0A285CWF4_9BACI</name>
<dbReference type="Pfam" id="PF07969">
    <property type="entry name" value="Amidohydro_3"/>
    <property type="match status" value="1"/>
</dbReference>
<sequence>MGTLWYGGSIYTLRNEGETVEAVFTKNGKIADIGRLADLKNNYRAEIEKEFDLQGSMMVPGLVDSHMHLIGYGESLLRLDLTTLRSKQELLDQVRMRAETARKGEWIVGEGWDENNWERIEIPTAQELSEVAPSNPVLLKRTCRHAIIVNHEALKLANIDNQTPNPPGGIIERNENGEITGYLKDQAQELVYKVQPKVDGTYLENALTTAIQSAWRLGLTGGHTEDLSYYGDFLTTYASFENVILKNHMPFRAHLLIHHTVIDEWKQNRFDQPRENPFIQFGAMKIFADGALGGRTALLSQPYADESTTNGVAIHSKEELLQLVQKARSYQLPVAVHAIGDLAFEYVIEAIEKSPTPAGRRDRLIHAQILRKELVERSKKLTVIFDIQPRFVASDFPWVLERVGDKNYDYLYAWKSLLQDGIALAGGSDAPIEPIDPLLGIHAAVTRTKPDDANQQVFNPEQCLSMYEALSLFTRGSAFAENKELEYGTIESGKRADFTIFSHDLFQINHEHILDTKVAATVINENPVYINEEGPIRFG</sequence>
<proteinExistence type="predicted"/>
<dbReference type="Gene3D" id="3.20.20.140">
    <property type="entry name" value="Metal-dependent hydrolases"/>
    <property type="match status" value="1"/>
</dbReference>
<dbReference type="PANTHER" id="PTHR22642:SF2">
    <property type="entry name" value="PROTEIN LONG AFTER FAR-RED 3"/>
    <property type="match status" value="1"/>
</dbReference>
<dbReference type="InterPro" id="IPR032466">
    <property type="entry name" value="Metal_Hydrolase"/>
</dbReference>
<dbReference type="Gene3D" id="2.30.40.10">
    <property type="entry name" value="Urease, subunit C, domain 1"/>
    <property type="match status" value="1"/>
</dbReference>
<evidence type="ECO:0000313" key="2">
    <source>
        <dbReference type="EMBL" id="SNX71408.1"/>
    </source>
</evidence>